<protein>
    <recommendedName>
        <fullName evidence="5">DUF4232 domain-containing protein</fullName>
    </recommendedName>
</protein>
<feature type="compositionally biased region" description="Gly residues" evidence="1">
    <location>
        <begin position="86"/>
        <end position="98"/>
    </location>
</feature>
<evidence type="ECO:0000256" key="1">
    <source>
        <dbReference type="SAM" id="MobiDB-lite"/>
    </source>
</evidence>
<gene>
    <name evidence="3" type="ORF">ACFQS9_26235</name>
</gene>
<dbReference type="Proteomes" id="UP001596484">
    <property type="component" value="Unassembled WGS sequence"/>
</dbReference>
<name>A0ABW2S6N7_9NOCA</name>
<evidence type="ECO:0000256" key="2">
    <source>
        <dbReference type="SAM" id="Phobius"/>
    </source>
</evidence>
<accession>A0ABW2S6N7</accession>
<keyword evidence="2" id="KW-1133">Transmembrane helix</keyword>
<sequence>MLEPTGPLPPEIYWRRRALAIGAGVVALILLVWIVTSLGGGDDEPSAQAAAASSSQSNPSSGQAAPSSAGDGGGSGSGEASASGSGASGSGDSGGGSSVAGSVSGEAAVSSAAAVPAGQCPDQSLAIKASSNQPNYPAGQEPQFGIVVTNIGSATCERDLGAGMQQVLVYSLDGQQRVWSNTDCFPNTAPDIRSLKPGEQAAFTVKWSGATSEPGCTAPRNPVGPGAYTVVGQLGALRSTPEPFNIS</sequence>
<evidence type="ECO:0000313" key="3">
    <source>
        <dbReference type="EMBL" id="MFC7451401.1"/>
    </source>
</evidence>
<feature type="region of interest" description="Disordered" evidence="1">
    <location>
        <begin position="42"/>
        <end position="102"/>
    </location>
</feature>
<feature type="compositionally biased region" description="Low complexity" evidence="1">
    <location>
        <begin position="46"/>
        <end position="69"/>
    </location>
</feature>
<evidence type="ECO:0008006" key="5">
    <source>
        <dbReference type="Google" id="ProtNLM"/>
    </source>
</evidence>
<feature type="transmembrane region" description="Helical" evidence="2">
    <location>
        <begin position="18"/>
        <end position="36"/>
    </location>
</feature>
<keyword evidence="4" id="KW-1185">Reference proteome</keyword>
<reference evidence="4" key="1">
    <citation type="journal article" date="2019" name="Int. J. Syst. Evol. Microbiol.">
        <title>The Global Catalogue of Microorganisms (GCM) 10K type strain sequencing project: providing services to taxonomists for standard genome sequencing and annotation.</title>
        <authorList>
            <consortium name="The Broad Institute Genomics Platform"/>
            <consortium name="The Broad Institute Genome Sequencing Center for Infectious Disease"/>
            <person name="Wu L."/>
            <person name="Ma J."/>
        </authorList>
    </citation>
    <scope>NUCLEOTIDE SEQUENCE [LARGE SCALE GENOMIC DNA]</scope>
    <source>
        <strain evidence="4">ICMP 19430</strain>
    </source>
</reference>
<proteinExistence type="predicted"/>
<evidence type="ECO:0000313" key="4">
    <source>
        <dbReference type="Proteomes" id="UP001596484"/>
    </source>
</evidence>
<organism evidence="3 4">
    <name type="scientific">Rhodococcus daqingensis</name>
    <dbReference type="NCBI Taxonomy" id="2479363"/>
    <lineage>
        <taxon>Bacteria</taxon>
        <taxon>Bacillati</taxon>
        <taxon>Actinomycetota</taxon>
        <taxon>Actinomycetes</taxon>
        <taxon>Mycobacteriales</taxon>
        <taxon>Nocardiaceae</taxon>
        <taxon>Rhodococcus</taxon>
    </lineage>
</organism>
<dbReference type="EMBL" id="JBHTCS010000030">
    <property type="protein sequence ID" value="MFC7451401.1"/>
    <property type="molecule type" value="Genomic_DNA"/>
</dbReference>
<comment type="caution">
    <text evidence="3">The sequence shown here is derived from an EMBL/GenBank/DDBJ whole genome shotgun (WGS) entry which is preliminary data.</text>
</comment>
<keyword evidence="2" id="KW-0812">Transmembrane</keyword>
<keyword evidence="2" id="KW-0472">Membrane</keyword>
<dbReference type="RefSeq" id="WP_378409461.1">
    <property type="nucleotide sequence ID" value="NZ_JBHTCS010000030.1"/>
</dbReference>